<evidence type="ECO:0000313" key="4">
    <source>
        <dbReference type="Proteomes" id="UP000316292"/>
    </source>
</evidence>
<comment type="caution">
    <text evidence="3">The sequence shown here is derived from an EMBL/GenBank/DDBJ whole genome shotgun (WGS) entry which is preliminary data.</text>
</comment>
<evidence type="ECO:0000259" key="2">
    <source>
        <dbReference type="Pfam" id="PF12704"/>
    </source>
</evidence>
<name>A0A538S6H8_UNCEI</name>
<feature type="domain" description="MacB-like periplasmic core" evidence="2">
    <location>
        <begin position="76"/>
        <end position="240"/>
    </location>
</feature>
<dbReference type="InterPro" id="IPR025857">
    <property type="entry name" value="MacB_PCD"/>
</dbReference>
<keyword evidence="1" id="KW-0472">Membrane</keyword>
<dbReference type="Pfam" id="PF12704">
    <property type="entry name" value="MacB_PCD"/>
    <property type="match status" value="1"/>
</dbReference>
<evidence type="ECO:0000313" key="3">
    <source>
        <dbReference type="EMBL" id="TMQ46970.1"/>
    </source>
</evidence>
<dbReference type="Proteomes" id="UP000316292">
    <property type="component" value="Unassembled WGS sequence"/>
</dbReference>
<protein>
    <recommendedName>
        <fullName evidence="2">MacB-like periplasmic core domain-containing protein</fullName>
    </recommendedName>
</protein>
<accession>A0A538S6H8</accession>
<keyword evidence="1" id="KW-0812">Transmembrane</keyword>
<dbReference type="EMBL" id="VBOR01000135">
    <property type="protein sequence ID" value="TMQ46970.1"/>
    <property type="molecule type" value="Genomic_DNA"/>
</dbReference>
<gene>
    <name evidence="3" type="ORF">E6K71_11245</name>
</gene>
<proteinExistence type="predicted"/>
<dbReference type="AlphaFoldDB" id="A0A538S6H8"/>
<evidence type="ECO:0000256" key="1">
    <source>
        <dbReference type="SAM" id="Phobius"/>
    </source>
</evidence>
<sequence>MAFLPRPVCASPRMVLPRAPALSMGRRRGARGSRFRRGAGGLDAVLGAAEAGSRMKRAIFLLSLGLRRARATPGRSALVVLGVGLGVALMITIRILNSAAAAALGSNLGRLATRIDLTVTREGIGLSPDLASQLEVVPGVAAALPVIEGTVFVDRDDSALMLLGLDLPHPRIEDAYASILEDRELGPRGVEDTVLSGSVLIASELASRLRLGMGSTLRVQGPHGATDLPVGGRLRLRGIGRAVAEQLIVADIGVAARTLGRSGQVDRIDIMGDGTVSS</sequence>
<feature type="transmembrane region" description="Helical" evidence="1">
    <location>
        <begin position="77"/>
        <end position="96"/>
    </location>
</feature>
<keyword evidence="1" id="KW-1133">Transmembrane helix</keyword>
<organism evidence="3 4">
    <name type="scientific">Eiseniibacteriota bacterium</name>
    <dbReference type="NCBI Taxonomy" id="2212470"/>
    <lineage>
        <taxon>Bacteria</taxon>
        <taxon>Candidatus Eiseniibacteriota</taxon>
    </lineage>
</organism>
<reference evidence="3 4" key="1">
    <citation type="journal article" date="2019" name="Nat. Microbiol.">
        <title>Mediterranean grassland soil C-N compound turnover is dependent on rainfall and depth, and is mediated by genomically divergent microorganisms.</title>
        <authorList>
            <person name="Diamond S."/>
            <person name="Andeer P.F."/>
            <person name="Li Z."/>
            <person name="Crits-Christoph A."/>
            <person name="Burstein D."/>
            <person name="Anantharaman K."/>
            <person name="Lane K.R."/>
            <person name="Thomas B.C."/>
            <person name="Pan C."/>
            <person name="Northen T.R."/>
            <person name="Banfield J.F."/>
        </authorList>
    </citation>
    <scope>NUCLEOTIDE SEQUENCE [LARGE SCALE GENOMIC DNA]</scope>
    <source>
        <strain evidence="3">WS_1</strain>
    </source>
</reference>